<reference evidence="1 2" key="2">
    <citation type="journal article" date="2022" name="Mol. Ecol. Resour.">
        <title>The genomes of chicory, endive, great burdock and yacon provide insights into Asteraceae paleo-polyploidization history and plant inulin production.</title>
        <authorList>
            <person name="Fan W."/>
            <person name="Wang S."/>
            <person name="Wang H."/>
            <person name="Wang A."/>
            <person name="Jiang F."/>
            <person name="Liu H."/>
            <person name="Zhao H."/>
            <person name="Xu D."/>
            <person name="Zhang Y."/>
        </authorList>
    </citation>
    <scope>NUCLEOTIDE SEQUENCE [LARGE SCALE GENOMIC DNA]</scope>
    <source>
        <strain evidence="2">cv. Punajuju</strain>
        <tissue evidence="1">Leaves</tissue>
    </source>
</reference>
<gene>
    <name evidence="1" type="ORF">L2E82_40148</name>
</gene>
<protein>
    <submittedName>
        <fullName evidence="1">Uncharacterized protein</fullName>
    </submittedName>
</protein>
<dbReference type="Proteomes" id="UP001055811">
    <property type="component" value="Linkage Group LG07"/>
</dbReference>
<evidence type="ECO:0000313" key="2">
    <source>
        <dbReference type="Proteomes" id="UP001055811"/>
    </source>
</evidence>
<proteinExistence type="predicted"/>
<evidence type="ECO:0000313" key="1">
    <source>
        <dbReference type="EMBL" id="KAI3710369.1"/>
    </source>
</evidence>
<accession>A0ACB9AJG1</accession>
<organism evidence="1 2">
    <name type="scientific">Cichorium intybus</name>
    <name type="common">Chicory</name>
    <dbReference type="NCBI Taxonomy" id="13427"/>
    <lineage>
        <taxon>Eukaryota</taxon>
        <taxon>Viridiplantae</taxon>
        <taxon>Streptophyta</taxon>
        <taxon>Embryophyta</taxon>
        <taxon>Tracheophyta</taxon>
        <taxon>Spermatophyta</taxon>
        <taxon>Magnoliopsida</taxon>
        <taxon>eudicotyledons</taxon>
        <taxon>Gunneridae</taxon>
        <taxon>Pentapetalae</taxon>
        <taxon>asterids</taxon>
        <taxon>campanulids</taxon>
        <taxon>Asterales</taxon>
        <taxon>Asteraceae</taxon>
        <taxon>Cichorioideae</taxon>
        <taxon>Cichorieae</taxon>
        <taxon>Cichoriinae</taxon>
        <taxon>Cichorium</taxon>
    </lineage>
</organism>
<comment type="caution">
    <text evidence="1">The sequence shown here is derived from an EMBL/GenBank/DDBJ whole genome shotgun (WGS) entry which is preliminary data.</text>
</comment>
<reference evidence="2" key="1">
    <citation type="journal article" date="2022" name="Mol. Ecol. Resour.">
        <title>The genomes of chicory, endive, great burdock and yacon provide insights into Asteraceae palaeo-polyploidization history and plant inulin production.</title>
        <authorList>
            <person name="Fan W."/>
            <person name="Wang S."/>
            <person name="Wang H."/>
            <person name="Wang A."/>
            <person name="Jiang F."/>
            <person name="Liu H."/>
            <person name="Zhao H."/>
            <person name="Xu D."/>
            <person name="Zhang Y."/>
        </authorList>
    </citation>
    <scope>NUCLEOTIDE SEQUENCE [LARGE SCALE GENOMIC DNA]</scope>
    <source>
        <strain evidence="2">cv. Punajuju</strain>
    </source>
</reference>
<dbReference type="EMBL" id="CM042015">
    <property type="protein sequence ID" value="KAI3710369.1"/>
    <property type="molecule type" value="Genomic_DNA"/>
</dbReference>
<keyword evidence="2" id="KW-1185">Reference proteome</keyword>
<name>A0ACB9AJG1_CICIN</name>
<sequence length="82" mass="9700">MSLFKHHFLPRKKSSLQIHESDSLDSHLEPDDSSHGFFSINPKAVEFEPILKEIDDDYIEFEPILNEYENEQQNLDSNCKYE</sequence>